<dbReference type="InterPro" id="IPR025695">
    <property type="entry name" value="DoxX-like"/>
</dbReference>
<dbReference type="Pfam" id="PF13460">
    <property type="entry name" value="NAD_binding_10"/>
    <property type="match status" value="1"/>
</dbReference>
<feature type="transmembrane region" description="Helical" evidence="1">
    <location>
        <begin position="372"/>
        <end position="391"/>
    </location>
</feature>
<dbReference type="InterPro" id="IPR036291">
    <property type="entry name" value="NAD(P)-bd_dom_sf"/>
</dbReference>
<evidence type="ECO:0000256" key="1">
    <source>
        <dbReference type="SAM" id="Phobius"/>
    </source>
</evidence>
<evidence type="ECO:0000313" key="3">
    <source>
        <dbReference type="EMBL" id="MCW6511015.1"/>
    </source>
</evidence>
<name>A0AA42CQ19_9HYPH</name>
<keyword evidence="1" id="KW-0472">Membrane</keyword>
<gene>
    <name evidence="3" type="ORF">M8523_23700</name>
</gene>
<feature type="domain" description="NAD(P)-binding" evidence="2">
    <location>
        <begin position="7"/>
        <end position="143"/>
    </location>
</feature>
<keyword evidence="1" id="KW-0812">Transmembrane</keyword>
<dbReference type="Proteomes" id="UP001165667">
    <property type="component" value="Unassembled WGS sequence"/>
</dbReference>
<dbReference type="PANTHER" id="PTHR12126:SF11">
    <property type="entry name" value="NADH DEHYDROGENASE [UBIQUINONE] 1 ALPHA SUBCOMPLEX SUBUNIT 9, MITOCHONDRIAL"/>
    <property type="match status" value="1"/>
</dbReference>
<dbReference type="InterPro" id="IPR016040">
    <property type="entry name" value="NAD(P)-bd_dom"/>
</dbReference>
<evidence type="ECO:0000259" key="2">
    <source>
        <dbReference type="Pfam" id="PF13460"/>
    </source>
</evidence>
<accession>A0AA42CQ19</accession>
<dbReference type="GO" id="GO:0044877">
    <property type="term" value="F:protein-containing complex binding"/>
    <property type="evidence" value="ECO:0007669"/>
    <property type="project" value="TreeGrafter"/>
</dbReference>
<dbReference type="Gene3D" id="3.40.50.720">
    <property type="entry name" value="NAD(P)-binding Rossmann-like Domain"/>
    <property type="match status" value="1"/>
</dbReference>
<dbReference type="PANTHER" id="PTHR12126">
    <property type="entry name" value="NADH-UBIQUINONE OXIDOREDUCTASE 39 KDA SUBUNIT-RELATED"/>
    <property type="match status" value="1"/>
</dbReference>
<evidence type="ECO:0000313" key="4">
    <source>
        <dbReference type="Proteomes" id="UP001165667"/>
    </source>
</evidence>
<dbReference type="EMBL" id="JAMOIM010000020">
    <property type="protein sequence ID" value="MCW6511015.1"/>
    <property type="molecule type" value="Genomic_DNA"/>
</dbReference>
<organism evidence="3 4">
    <name type="scientific">Lichenifustis flavocetrariae</name>
    <dbReference type="NCBI Taxonomy" id="2949735"/>
    <lineage>
        <taxon>Bacteria</taxon>
        <taxon>Pseudomonadati</taxon>
        <taxon>Pseudomonadota</taxon>
        <taxon>Alphaproteobacteria</taxon>
        <taxon>Hyphomicrobiales</taxon>
        <taxon>Lichenihabitantaceae</taxon>
        <taxon>Lichenifustis</taxon>
    </lineage>
</organism>
<dbReference type="Pfam" id="PF13781">
    <property type="entry name" value="DoxX_3"/>
    <property type="match status" value="1"/>
</dbReference>
<dbReference type="SUPFAM" id="SSF51735">
    <property type="entry name" value="NAD(P)-binding Rossmann-fold domains"/>
    <property type="match status" value="1"/>
</dbReference>
<sequence length="420" mass="44251">MRIGIVGATGFIGRHTVAELVGRGHHVRAFGRDLMQLDLLPVHGDVAVIRHDTNWIALLDGLDGLVIATGSLNGPGMIEAHRDLPRRIAKAARLRGLPRLVLVSAVGASSHAPTRFLRSKAEGEAAILAKKPPGWTILRPSLVYGPGGRSMQFLAAVAALPIRLRLDSGPLRPILVDDVAGAIADLLESSQPLPDAIDAVGPRSLDINAYVDALGSWLGLRARCAVRIPTGLIVAAATVGTTLHLSLLDRDAITMLVAGAHGDPDALGRLTAVRPRTVMDGLKRYPASRADHMAARLGPWPHCLRQSLALLWVGTGLVSVVNLQDGTSLLREAGIDGRIALGVTLGGAMWDVLLGAAALLKPFRGMATIAQAATILLYTAIATALLPGLWGDPLGRLLKNIPLFVATLLLAQISRRSDHG</sequence>
<keyword evidence="1" id="KW-1133">Transmembrane helix</keyword>
<reference evidence="3" key="1">
    <citation type="submission" date="2022-05" db="EMBL/GenBank/DDBJ databases">
        <authorList>
            <person name="Pankratov T."/>
        </authorList>
    </citation>
    <scope>NUCLEOTIDE SEQUENCE</scope>
    <source>
        <strain evidence="3">BP6-180914</strain>
    </source>
</reference>
<dbReference type="InterPro" id="IPR051207">
    <property type="entry name" value="ComplexI_NDUFA9_subunit"/>
</dbReference>
<feature type="transmembrane region" description="Helical" evidence="1">
    <location>
        <begin position="339"/>
        <end position="360"/>
    </location>
</feature>
<proteinExistence type="predicted"/>
<dbReference type="AlphaFoldDB" id="A0AA42CQ19"/>
<comment type="caution">
    <text evidence="3">The sequence shown here is derived from an EMBL/GenBank/DDBJ whole genome shotgun (WGS) entry which is preliminary data.</text>
</comment>
<keyword evidence="4" id="KW-1185">Reference proteome</keyword>
<dbReference type="RefSeq" id="WP_282587392.1">
    <property type="nucleotide sequence ID" value="NZ_JAMOIM010000020.1"/>
</dbReference>
<protein>
    <submittedName>
        <fullName evidence="3">SDR family oxidoreductase</fullName>
    </submittedName>
</protein>